<feature type="transmembrane region" description="Helical" evidence="6">
    <location>
        <begin position="493"/>
        <end position="515"/>
    </location>
</feature>
<accession>A0A0A1TH38</accession>
<dbReference type="FunFam" id="1.20.1720.10:FF:000012">
    <property type="entry name" value="MFS toxin efflux pump (AflT)"/>
    <property type="match status" value="1"/>
</dbReference>
<dbReference type="OrthoDB" id="10021397at2759"/>
<feature type="transmembrane region" description="Helical" evidence="6">
    <location>
        <begin position="300"/>
        <end position="321"/>
    </location>
</feature>
<sequence length="524" mass="56867">MPGSTHEIEKGGEPKLPSQDIAYPDMKKRVLIMLSGYLAIFLITLDQNIISTAIPRITDEFHSIDDIGWYGTGYLLTMCTFQLLMGKVYKHYPVKPLFIGGIAFFEIGSAICGAAPSSAVLIFGRAVAGFGASGMMSGVMVIMFHTIPVQQRPAWQGLFGIVFAIGSVIGPLVGGALTNNVTWRWCFYLNLPVGAVSILVILLILHIPNQKLEKPADTIVGKVLQLDVFGNLVFFPGIICLVLALQWGGTKYVWADGRIIALLVVFAVFFLAFIAVQVWKQEDGTVPPRIVKNRSVLAGLWYALLNGAGMMSVMYYLPIYFQAIKGVDAVTSGVMLLPTVLSTVLSSVVSGILVTKLGYYAPFFILSSLFMPIGAGLFTTLTVESGKAQWIGYQIIFGLGVGFGMQQPLNVVQTVLDRADIATGAALVAFLRFLSSAICLPIAENVFLNRLVADLSNLPSVHPEDVIKGGLTELRHLVSAEDLPMLLRDYNGAVVNVFYIVVITSCLTAMSSLLVEWKTVKPKK</sequence>
<evidence type="ECO:0000256" key="4">
    <source>
        <dbReference type="ARBA" id="ARBA00022989"/>
    </source>
</evidence>
<dbReference type="InterPro" id="IPR011701">
    <property type="entry name" value="MFS"/>
</dbReference>
<evidence type="ECO:0000313" key="8">
    <source>
        <dbReference type="EMBL" id="CEJ89638.1"/>
    </source>
</evidence>
<dbReference type="GO" id="GO:0005886">
    <property type="term" value="C:plasma membrane"/>
    <property type="evidence" value="ECO:0007669"/>
    <property type="project" value="TreeGrafter"/>
</dbReference>
<organism evidence="8 9">
    <name type="scientific">[Torrubiella] hemipterigena</name>
    <dbReference type="NCBI Taxonomy" id="1531966"/>
    <lineage>
        <taxon>Eukaryota</taxon>
        <taxon>Fungi</taxon>
        <taxon>Dikarya</taxon>
        <taxon>Ascomycota</taxon>
        <taxon>Pezizomycotina</taxon>
        <taxon>Sordariomycetes</taxon>
        <taxon>Hypocreomycetidae</taxon>
        <taxon>Hypocreales</taxon>
        <taxon>Clavicipitaceae</taxon>
        <taxon>Clavicipitaceae incertae sedis</taxon>
        <taxon>'Torrubiella' clade</taxon>
    </lineage>
</organism>
<dbReference type="Proteomes" id="UP000039046">
    <property type="component" value="Unassembled WGS sequence"/>
</dbReference>
<evidence type="ECO:0000256" key="2">
    <source>
        <dbReference type="ARBA" id="ARBA00022448"/>
    </source>
</evidence>
<evidence type="ECO:0000256" key="1">
    <source>
        <dbReference type="ARBA" id="ARBA00004141"/>
    </source>
</evidence>
<dbReference type="Gene3D" id="1.20.1720.10">
    <property type="entry name" value="Multidrug resistance protein D"/>
    <property type="match status" value="1"/>
</dbReference>
<dbReference type="SUPFAM" id="SSF103473">
    <property type="entry name" value="MFS general substrate transporter"/>
    <property type="match status" value="1"/>
</dbReference>
<dbReference type="InterPro" id="IPR020846">
    <property type="entry name" value="MFS_dom"/>
</dbReference>
<keyword evidence="2" id="KW-0813">Transport</keyword>
<feature type="transmembrane region" description="Helical" evidence="6">
    <location>
        <begin position="359"/>
        <end position="378"/>
    </location>
</feature>
<dbReference type="CDD" id="cd17502">
    <property type="entry name" value="MFS_Azr1_MDR_like"/>
    <property type="match status" value="1"/>
</dbReference>
<keyword evidence="4 6" id="KW-1133">Transmembrane helix</keyword>
<dbReference type="GO" id="GO:0022857">
    <property type="term" value="F:transmembrane transporter activity"/>
    <property type="evidence" value="ECO:0007669"/>
    <property type="project" value="InterPro"/>
</dbReference>
<protein>
    <recommendedName>
        <fullName evidence="7">Major facilitator superfamily (MFS) profile domain-containing protein</fullName>
    </recommendedName>
</protein>
<dbReference type="HOGENOM" id="CLU_000960_22_1_1"/>
<dbReference type="PANTHER" id="PTHR23501:SF199">
    <property type="entry name" value="MFS EFFLUX TRANSPORTER INPD-RELATED"/>
    <property type="match status" value="1"/>
</dbReference>
<dbReference type="PROSITE" id="PS50850">
    <property type="entry name" value="MFS"/>
    <property type="match status" value="1"/>
</dbReference>
<name>A0A0A1TH38_9HYPO</name>
<reference evidence="8 9" key="1">
    <citation type="journal article" date="2015" name="Genome Announc.">
        <title>Draft Genome Sequence and Gene Annotation of the Entomopathogenic Fungus Verticillium hemipterigenum.</title>
        <authorList>
            <person name="Horn F."/>
            <person name="Habel A."/>
            <person name="Scharf D.H."/>
            <person name="Dworschak J."/>
            <person name="Brakhage A.A."/>
            <person name="Guthke R."/>
            <person name="Hertweck C."/>
            <person name="Linde J."/>
        </authorList>
    </citation>
    <scope>NUCLEOTIDE SEQUENCE [LARGE SCALE GENOMIC DNA]</scope>
</reference>
<keyword evidence="5 6" id="KW-0472">Membrane</keyword>
<evidence type="ECO:0000259" key="7">
    <source>
        <dbReference type="PROSITE" id="PS50850"/>
    </source>
</evidence>
<feature type="transmembrane region" description="Helical" evidence="6">
    <location>
        <begin position="122"/>
        <end position="145"/>
    </location>
</feature>
<dbReference type="InterPro" id="IPR036259">
    <property type="entry name" value="MFS_trans_sf"/>
</dbReference>
<evidence type="ECO:0000256" key="5">
    <source>
        <dbReference type="ARBA" id="ARBA00023136"/>
    </source>
</evidence>
<feature type="transmembrane region" description="Helical" evidence="6">
    <location>
        <begin position="390"/>
        <end position="409"/>
    </location>
</feature>
<dbReference type="Gene3D" id="1.20.1250.20">
    <property type="entry name" value="MFS general substrate transporter like domains"/>
    <property type="match status" value="1"/>
</dbReference>
<feature type="transmembrane region" description="Helical" evidence="6">
    <location>
        <begin position="189"/>
        <end position="207"/>
    </location>
</feature>
<keyword evidence="9" id="KW-1185">Reference proteome</keyword>
<proteinExistence type="predicted"/>
<feature type="transmembrane region" description="Helical" evidence="6">
    <location>
        <begin position="333"/>
        <end position="354"/>
    </location>
</feature>
<gene>
    <name evidence="8" type="ORF">VHEMI05470</name>
</gene>
<dbReference type="FunFam" id="1.20.1250.20:FF:000196">
    <property type="entry name" value="MFS toxin efflux pump (AflT)"/>
    <property type="match status" value="1"/>
</dbReference>
<comment type="subcellular location">
    <subcellularLocation>
        <location evidence="1">Membrane</location>
        <topology evidence="1">Multi-pass membrane protein</topology>
    </subcellularLocation>
</comment>
<feature type="transmembrane region" description="Helical" evidence="6">
    <location>
        <begin position="30"/>
        <end position="55"/>
    </location>
</feature>
<evidence type="ECO:0000256" key="3">
    <source>
        <dbReference type="ARBA" id="ARBA00022692"/>
    </source>
</evidence>
<evidence type="ECO:0000256" key="6">
    <source>
        <dbReference type="SAM" id="Phobius"/>
    </source>
</evidence>
<keyword evidence="3 6" id="KW-0812">Transmembrane</keyword>
<feature type="transmembrane region" description="Helical" evidence="6">
    <location>
        <begin position="97"/>
        <end position="116"/>
    </location>
</feature>
<evidence type="ECO:0000313" key="9">
    <source>
        <dbReference type="Proteomes" id="UP000039046"/>
    </source>
</evidence>
<feature type="transmembrane region" description="Helical" evidence="6">
    <location>
        <begin position="67"/>
        <end position="85"/>
    </location>
</feature>
<feature type="transmembrane region" description="Helical" evidence="6">
    <location>
        <begin position="421"/>
        <end position="443"/>
    </location>
</feature>
<feature type="domain" description="Major facilitator superfamily (MFS) profile" evidence="7">
    <location>
        <begin position="32"/>
        <end position="520"/>
    </location>
</feature>
<feature type="transmembrane region" description="Helical" evidence="6">
    <location>
        <begin position="228"/>
        <end position="247"/>
    </location>
</feature>
<dbReference type="AlphaFoldDB" id="A0A0A1TH38"/>
<feature type="transmembrane region" description="Helical" evidence="6">
    <location>
        <begin position="157"/>
        <end position="177"/>
    </location>
</feature>
<dbReference type="PANTHER" id="PTHR23501">
    <property type="entry name" value="MAJOR FACILITATOR SUPERFAMILY"/>
    <property type="match status" value="1"/>
</dbReference>
<dbReference type="Pfam" id="PF07690">
    <property type="entry name" value="MFS_1"/>
    <property type="match status" value="1"/>
</dbReference>
<dbReference type="EMBL" id="CDHN01000002">
    <property type="protein sequence ID" value="CEJ89638.1"/>
    <property type="molecule type" value="Genomic_DNA"/>
</dbReference>
<feature type="transmembrane region" description="Helical" evidence="6">
    <location>
        <begin position="259"/>
        <end position="279"/>
    </location>
</feature>